<accession>A0A809R8P0</accession>
<evidence type="ECO:0000313" key="14">
    <source>
        <dbReference type="EMBL" id="BBO23933.1"/>
    </source>
</evidence>
<dbReference type="GO" id="GO:0008234">
    <property type="term" value="F:cysteine-type peptidase activity"/>
    <property type="evidence" value="ECO:0007669"/>
    <property type="project" value="UniProtKB-KW"/>
</dbReference>
<dbReference type="EMBL" id="AP021858">
    <property type="protein sequence ID" value="BBO23933.1"/>
    <property type="molecule type" value="Genomic_DNA"/>
</dbReference>
<reference evidence="14" key="1">
    <citation type="journal article" name="DNA Res.">
        <title>The physiological potential of anammox bacteria as revealed by their core genome structure.</title>
        <authorList>
            <person name="Okubo T."/>
            <person name="Toyoda A."/>
            <person name="Fukuhara K."/>
            <person name="Uchiyama I."/>
            <person name="Harigaya Y."/>
            <person name="Kuroiwa M."/>
            <person name="Suzuki T."/>
            <person name="Murakami Y."/>
            <person name="Suwa Y."/>
            <person name="Takami H."/>
        </authorList>
    </citation>
    <scope>NUCLEOTIDE SEQUENCE</scope>
    <source>
        <strain evidence="14">317325-2</strain>
    </source>
</reference>
<dbReference type="PANTHER" id="PTHR47053">
    <property type="entry name" value="MUREIN DD-ENDOPEPTIDASE MEPH-RELATED"/>
    <property type="match status" value="1"/>
</dbReference>
<keyword evidence="8" id="KW-0788">Thiol protease</keyword>
<feature type="compositionally biased region" description="Basic and acidic residues" evidence="10">
    <location>
        <begin position="426"/>
        <end position="458"/>
    </location>
</feature>
<keyword evidence="5" id="KW-0732">Signal</keyword>
<dbReference type="Gene3D" id="3.90.1720.10">
    <property type="entry name" value="endopeptidase domain like (from Nostoc punctiforme)"/>
    <property type="match status" value="1"/>
</dbReference>
<gene>
    <name evidence="14" type="ORF">NPRO_15280</name>
</gene>
<dbReference type="Pfam" id="PF01476">
    <property type="entry name" value="LysM"/>
    <property type="match status" value="3"/>
</dbReference>
<dbReference type="Gene3D" id="2.30.30.40">
    <property type="entry name" value="SH3 Domains"/>
    <property type="match status" value="1"/>
</dbReference>
<dbReference type="PANTHER" id="PTHR47053:SF1">
    <property type="entry name" value="MUREIN DD-ENDOPEPTIDASE MEPH-RELATED"/>
    <property type="match status" value="1"/>
</dbReference>
<sequence>MLIAIAAGVLLATNISTSPTTYSIKEGDTLSLIAARHNVTVNALVEFNHLENPHKLALGTQIRIPTPKKSPSVSLPTGKYRVSEGENDWTIARKFGASVSEIHRLNPGVKWTKLQLGQILSVPTVKSVAGMALASANKAKKPTSYSVVQGDNDWIIARKLGSTPSKLRAANPGVVWTRLQIGQKLNLPGGVTAVSLKSPAINTRHAKIIRDSVNIRRGPGTQHATVTIVGSGTQVTVLDRDGDWYKLKFPKGTVGWVRGDMLKPLSATAVARSSSTRNPRSIVAKSASSAKPVAYNAKTGNSLVDKALSLQGIRYRYGGMSRSGTDCSGFTSMVFAEHGIKLPRTSGSQAGAGSKVDKGSLKPGDLVFFKTSRSSRINHVGIYIGSGKFVHASSAKGRVRTDSLSDGYYSNRYVTARRVAGGSVAAKEEAKPAAKPDSAATDKSEPEAKPPVKPEEKPASTGIGADPVSG</sequence>
<dbReference type="AlphaFoldDB" id="A0A809R8P0"/>
<feature type="domain" description="LysM" evidence="12">
    <location>
        <begin position="78"/>
        <end position="122"/>
    </location>
</feature>
<dbReference type="SMART" id="SM00287">
    <property type="entry name" value="SH3b"/>
    <property type="match status" value="1"/>
</dbReference>
<name>A0A809R8P0_9BACT</name>
<comment type="similarity">
    <text evidence="2">Belongs to the peptidase C40 family.</text>
</comment>
<keyword evidence="7 14" id="KW-0378">Hydrolase</keyword>
<evidence type="ECO:0000313" key="15">
    <source>
        <dbReference type="Proteomes" id="UP000662873"/>
    </source>
</evidence>
<dbReference type="InterPro" id="IPR003646">
    <property type="entry name" value="SH3-like_bac-type"/>
</dbReference>
<feature type="domain" description="LysM" evidence="12">
    <location>
        <begin position="20"/>
        <end position="64"/>
    </location>
</feature>
<dbReference type="InterPro" id="IPR038765">
    <property type="entry name" value="Papain-like_cys_pep_sf"/>
</dbReference>
<dbReference type="InterPro" id="IPR051202">
    <property type="entry name" value="Peptidase_C40"/>
</dbReference>
<evidence type="ECO:0000259" key="11">
    <source>
        <dbReference type="PROSITE" id="PS51781"/>
    </source>
</evidence>
<evidence type="ECO:0000256" key="8">
    <source>
        <dbReference type="ARBA" id="ARBA00022807"/>
    </source>
</evidence>
<evidence type="ECO:0000256" key="2">
    <source>
        <dbReference type="ARBA" id="ARBA00007074"/>
    </source>
</evidence>
<comment type="function">
    <text evidence="1">This major extracellular protein may be involved in the invasion of non-professional phagocytic cells by Listeria.</text>
</comment>
<evidence type="ECO:0000256" key="4">
    <source>
        <dbReference type="ARBA" id="ARBA00022670"/>
    </source>
</evidence>
<keyword evidence="4" id="KW-0645">Protease</keyword>
<dbReference type="KEGG" id="npy:NPRO_15280"/>
<dbReference type="GO" id="GO:0006508">
    <property type="term" value="P:proteolysis"/>
    <property type="evidence" value="ECO:0007669"/>
    <property type="project" value="UniProtKB-KW"/>
</dbReference>
<proteinExistence type="inferred from homology"/>
<dbReference type="PROSITE" id="PS51781">
    <property type="entry name" value="SH3B"/>
    <property type="match status" value="1"/>
</dbReference>
<dbReference type="InterPro" id="IPR036779">
    <property type="entry name" value="LysM_dom_sf"/>
</dbReference>
<dbReference type="SMART" id="SM00257">
    <property type="entry name" value="LysM"/>
    <property type="match status" value="3"/>
</dbReference>
<protein>
    <recommendedName>
        <fullName evidence="3">Probable endopeptidase p60</fullName>
    </recommendedName>
    <alternativeName>
        <fullName evidence="9">Invasion-associated protein p60</fullName>
    </alternativeName>
</protein>
<feature type="domain" description="LysM" evidence="12">
    <location>
        <begin position="143"/>
        <end position="187"/>
    </location>
</feature>
<evidence type="ECO:0000256" key="3">
    <source>
        <dbReference type="ARBA" id="ARBA00013385"/>
    </source>
</evidence>
<feature type="domain" description="NlpC/P60" evidence="13">
    <location>
        <begin position="297"/>
        <end position="420"/>
    </location>
</feature>
<evidence type="ECO:0000259" key="12">
    <source>
        <dbReference type="PROSITE" id="PS51782"/>
    </source>
</evidence>
<evidence type="ECO:0000256" key="10">
    <source>
        <dbReference type="SAM" id="MobiDB-lite"/>
    </source>
</evidence>
<dbReference type="Gene3D" id="3.10.350.10">
    <property type="entry name" value="LysM domain"/>
    <property type="match status" value="3"/>
</dbReference>
<dbReference type="PROSITE" id="PS51782">
    <property type="entry name" value="LYSM"/>
    <property type="match status" value="3"/>
</dbReference>
<keyword evidence="6" id="KW-0677">Repeat</keyword>
<feature type="domain" description="SH3b" evidence="11">
    <location>
        <begin position="201"/>
        <end position="266"/>
    </location>
</feature>
<evidence type="ECO:0000256" key="6">
    <source>
        <dbReference type="ARBA" id="ARBA00022737"/>
    </source>
</evidence>
<feature type="region of interest" description="Disordered" evidence="10">
    <location>
        <begin position="421"/>
        <end position="470"/>
    </location>
</feature>
<dbReference type="SUPFAM" id="SSF54001">
    <property type="entry name" value="Cysteine proteinases"/>
    <property type="match status" value="1"/>
</dbReference>
<evidence type="ECO:0000256" key="5">
    <source>
        <dbReference type="ARBA" id="ARBA00022729"/>
    </source>
</evidence>
<evidence type="ECO:0000259" key="13">
    <source>
        <dbReference type="PROSITE" id="PS51935"/>
    </source>
</evidence>
<dbReference type="SUPFAM" id="SSF54106">
    <property type="entry name" value="LysM domain"/>
    <property type="match status" value="3"/>
</dbReference>
<evidence type="ECO:0000256" key="1">
    <source>
        <dbReference type="ARBA" id="ARBA00003740"/>
    </source>
</evidence>
<dbReference type="Pfam" id="PF00877">
    <property type="entry name" value="NLPC_P60"/>
    <property type="match status" value="1"/>
</dbReference>
<evidence type="ECO:0000256" key="7">
    <source>
        <dbReference type="ARBA" id="ARBA00022801"/>
    </source>
</evidence>
<dbReference type="InterPro" id="IPR000064">
    <property type="entry name" value="NLP_P60_dom"/>
</dbReference>
<evidence type="ECO:0000256" key="9">
    <source>
        <dbReference type="ARBA" id="ARBA00032855"/>
    </source>
</evidence>
<dbReference type="Proteomes" id="UP000662873">
    <property type="component" value="Chromosome"/>
</dbReference>
<organism evidence="14 15">
    <name type="scientific">Candidatus Nitrosymbiomonas proteolyticus</name>
    <dbReference type="NCBI Taxonomy" id="2608984"/>
    <lineage>
        <taxon>Bacteria</taxon>
        <taxon>Bacillati</taxon>
        <taxon>Armatimonadota</taxon>
        <taxon>Armatimonadota incertae sedis</taxon>
        <taxon>Candidatus Nitrosymbiomonas</taxon>
    </lineage>
</organism>
<dbReference type="Pfam" id="PF08239">
    <property type="entry name" value="SH3_3"/>
    <property type="match status" value="1"/>
</dbReference>
<dbReference type="InterPro" id="IPR018392">
    <property type="entry name" value="LysM"/>
</dbReference>
<dbReference type="CDD" id="cd00118">
    <property type="entry name" value="LysM"/>
    <property type="match status" value="3"/>
</dbReference>
<dbReference type="PROSITE" id="PS51935">
    <property type="entry name" value="NLPC_P60"/>
    <property type="match status" value="1"/>
</dbReference>